<proteinExistence type="predicted"/>
<dbReference type="GO" id="GO:0004674">
    <property type="term" value="F:protein serine/threonine kinase activity"/>
    <property type="evidence" value="ECO:0007669"/>
    <property type="project" value="TreeGrafter"/>
</dbReference>
<dbReference type="GO" id="GO:0005524">
    <property type="term" value="F:ATP binding"/>
    <property type="evidence" value="ECO:0007669"/>
    <property type="project" value="InterPro"/>
</dbReference>
<dbReference type="SUPFAM" id="SSF56112">
    <property type="entry name" value="Protein kinase-like (PK-like)"/>
    <property type="match status" value="1"/>
</dbReference>
<dbReference type="PROSITE" id="PS50011">
    <property type="entry name" value="PROTEIN_KINASE_DOM"/>
    <property type="match status" value="1"/>
</dbReference>
<dbReference type="InterPro" id="IPR011009">
    <property type="entry name" value="Kinase-like_dom_sf"/>
</dbReference>
<dbReference type="PANTHER" id="PTHR44329:SF214">
    <property type="entry name" value="PROTEIN KINASE DOMAIN-CONTAINING PROTEIN"/>
    <property type="match status" value="1"/>
</dbReference>
<name>A0A8H6I8G6_9AGAR</name>
<feature type="domain" description="Protein kinase" evidence="1">
    <location>
        <begin position="133"/>
        <end position="407"/>
    </location>
</feature>
<dbReference type="Gene3D" id="1.10.510.10">
    <property type="entry name" value="Transferase(Phosphotransferase) domain 1"/>
    <property type="match status" value="1"/>
</dbReference>
<sequence>MVRKQDLVFDTDSFVNSVEDSLDILSSFDTGSSRKTWPQSAPEVSNLGHSGSLYSDLAHVFLEISDDRIAARALAQLEGDRAQTILDTLQMILDSEHTSITSGNRARILYLTLQLAKRSGLYPQSLHLTDVTREDTHAVTAGHFGEIWKGRFRGRAVCMKVLKVYQRSDVTKLLRLFAREGILWSHLSHENLLPFYGFHRLDDDAGRMCLISPWAEHGCVRDYLQRNPDVNRYSLVRDSCQGLLYLHNHGIIHGDLKGVNILVTKSRRACVADFGLSAVAESEIMRWTSLASSAGVGGTVRWQAPELFDPNTEEAKPTKMSDVYSLGCVFYEIFTGEIPFHEVSRESTVISHVQSGRQPSKPSQDSLPFSTWGLSEEVWNSCIHQSWSRTPEERPTIPYLLRQLAAVEAEEDRRRGDELRGASSRRPPETWLTAAEVRNSIRMSRGRAVRSGQRSYTSADGGLPSWNEPTRWLQWLRASA</sequence>
<dbReference type="EMBL" id="JACGCI010000016">
    <property type="protein sequence ID" value="KAF6759256.1"/>
    <property type="molecule type" value="Genomic_DNA"/>
</dbReference>
<evidence type="ECO:0000313" key="3">
    <source>
        <dbReference type="Proteomes" id="UP000521943"/>
    </source>
</evidence>
<dbReference type="InterPro" id="IPR051681">
    <property type="entry name" value="Ser/Thr_Kinases-Pseudokinases"/>
</dbReference>
<dbReference type="InterPro" id="IPR008271">
    <property type="entry name" value="Ser/Thr_kinase_AS"/>
</dbReference>
<dbReference type="InterPro" id="IPR001245">
    <property type="entry name" value="Ser-Thr/Tyr_kinase_cat_dom"/>
</dbReference>
<dbReference type="AlphaFoldDB" id="A0A8H6I8G6"/>
<reference evidence="2 3" key="1">
    <citation type="submission" date="2020-07" db="EMBL/GenBank/DDBJ databases">
        <title>Comparative genomics of pyrophilous fungi reveals a link between fire events and developmental genes.</title>
        <authorList>
            <consortium name="DOE Joint Genome Institute"/>
            <person name="Steindorff A.S."/>
            <person name="Carver A."/>
            <person name="Calhoun S."/>
            <person name="Stillman K."/>
            <person name="Liu H."/>
            <person name="Lipzen A."/>
            <person name="Pangilinan J."/>
            <person name="Labutti K."/>
            <person name="Bruns T.D."/>
            <person name="Grigoriev I.V."/>
        </authorList>
    </citation>
    <scope>NUCLEOTIDE SEQUENCE [LARGE SCALE GENOMIC DNA]</scope>
    <source>
        <strain evidence="2 3">CBS 144469</strain>
    </source>
</reference>
<dbReference type="Pfam" id="PF07714">
    <property type="entry name" value="PK_Tyr_Ser-Thr"/>
    <property type="match status" value="1"/>
</dbReference>
<accession>A0A8H6I8G6</accession>
<dbReference type="InterPro" id="IPR000719">
    <property type="entry name" value="Prot_kinase_dom"/>
</dbReference>
<evidence type="ECO:0000259" key="1">
    <source>
        <dbReference type="PROSITE" id="PS50011"/>
    </source>
</evidence>
<keyword evidence="3" id="KW-1185">Reference proteome</keyword>
<dbReference type="OrthoDB" id="4062651at2759"/>
<dbReference type="PROSITE" id="PS00108">
    <property type="entry name" value="PROTEIN_KINASE_ST"/>
    <property type="match status" value="1"/>
</dbReference>
<gene>
    <name evidence="2" type="ORF">DFP72DRAFT_806904</name>
</gene>
<organism evidence="2 3">
    <name type="scientific">Ephemerocybe angulata</name>
    <dbReference type="NCBI Taxonomy" id="980116"/>
    <lineage>
        <taxon>Eukaryota</taxon>
        <taxon>Fungi</taxon>
        <taxon>Dikarya</taxon>
        <taxon>Basidiomycota</taxon>
        <taxon>Agaricomycotina</taxon>
        <taxon>Agaricomycetes</taxon>
        <taxon>Agaricomycetidae</taxon>
        <taxon>Agaricales</taxon>
        <taxon>Agaricineae</taxon>
        <taxon>Psathyrellaceae</taxon>
        <taxon>Ephemerocybe</taxon>
    </lineage>
</organism>
<comment type="caution">
    <text evidence="2">The sequence shown here is derived from an EMBL/GenBank/DDBJ whole genome shotgun (WGS) entry which is preliminary data.</text>
</comment>
<dbReference type="Proteomes" id="UP000521943">
    <property type="component" value="Unassembled WGS sequence"/>
</dbReference>
<dbReference type="PANTHER" id="PTHR44329">
    <property type="entry name" value="SERINE/THREONINE-PROTEIN KINASE TNNI3K-RELATED"/>
    <property type="match status" value="1"/>
</dbReference>
<protein>
    <submittedName>
        <fullName evidence="2">Kinase-like domain-containing protein</fullName>
    </submittedName>
</protein>
<evidence type="ECO:0000313" key="2">
    <source>
        <dbReference type="EMBL" id="KAF6759256.1"/>
    </source>
</evidence>
<keyword evidence="2" id="KW-0418">Kinase</keyword>
<keyword evidence="2" id="KW-0808">Transferase</keyword>
<dbReference type="SMART" id="SM00220">
    <property type="entry name" value="S_TKc"/>
    <property type="match status" value="1"/>
</dbReference>